<organism evidence="1">
    <name type="scientific">marine sediment metagenome</name>
    <dbReference type="NCBI Taxonomy" id="412755"/>
    <lineage>
        <taxon>unclassified sequences</taxon>
        <taxon>metagenomes</taxon>
        <taxon>ecological metagenomes</taxon>
    </lineage>
</organism>
<gene>
    <name evidence="1" type="ORF">S06H3_59860</name>
</gene>
<feature type="non-terminal residue" evidence="1">
    <location>
        <position position="36"/>
    </location>
</feature>
<comment type="caution">
    <text evidence="1">The sequence shown here is derived from an EMBL/GenBank/DDBJ whole genome shotgun (WGS) entry which is preliminary data.</text>
</comment>
<sequence length="36" mass="4220">MQWLIDIVKEWIEAQGYLLYSFVDRGDLASVDFVKA</sequence>
<protein>
    <submittedName>
        <fullName evidence="1">Uncharacterized protein</fullName>
    </submittedName>
</protein>
<accession>X1P9Z9</accession>
<dbReference type="AlphaFoldDB" id="X1P9Z9"/>
<name>X1P9Z9_9ZZZZ</name>
<evidence type="ECO:0000313" key="1">
    <source>
        <dbReference type="EMBL" id="GAI52663.1"/>
    </source>
</evidence>
<reference evidence="1" key="1">
    <citation type="journal article" date="2014" name="Front. Microbiol.">
        <title>High frequency of phylogenetically diverse reductive dehalogenase-homologous genes in deep subseafloor sedimentary metagenomes.</title>
        <authorList>
            <person name="Kawai M."/>
            <person name="Futagami T."/>
            <person name="Toyoda A."/>
            <person name="Takaki Y."/>
            <person name="Nishi S."/>
            <person name="Hori S."/>
            <person name="Arai W."/>
            <person name="Tsubouchi T."/>
            <person name="Morono Y."/>
            <person name="Uchiyama I."/>
            <person name="Ito T."/>
            <person name="Fujiyama A."/>
            <person name="Inagaki F."/>
            <person name="Takami H."/>
        </authorList>
    </citation>
    <scope>NUCLEOTIDE SEQUENCE</scope>
    <source>
        <strain evidence="1">Expedition CK06-06</strain>
    </source>
</reference>
<proteinExistence type="predicted"/>
<dbReference type="EMBL" id="BARV01038962">
    <property type="protein sequence ID" value="GAI52663.1"/>
    <property type="molecule type" value="Genomic_DNA"/>
</dbReference>